<gene>
    <name evidence="2" type="ORF">MNBD_GAMMA21-2907</name>
</gene>
<accession>A0A3B1AED4</accession>
<dbReference type="AlphaFoldDB" id="A0A3B1AED4"/>
<evidence type="ECO:0000256" key="1">
    <source>
        <dbReference type="SAM" id="Phobius"/>
    </source>
</evidence>
<proteinExistence type="predicted"/>
<sequence>MKIKNYIIVALIIALSFFSYHLYAKKEADKTSKPCASIVEGYVSIDFSTGISDSTVAQKTWDNFQEGIESVVKKLNITDITVNTTSFSVVQKPSQISAAEGNESKGDTFKLRGNLTYKSESAKSLSLLMDALNKKDVQDRRTLFTMSRYLECP</sequence>
<evidence type="ECO:0000313" key="2">
    <source>
        <dbReference type="EMBL" id="VAW97827.1"/>
    </source>
</evidence>
<name>A0A3B1AED4_9ZZZZ</name>
<protein>
    <submittedName>
        <fullName evidence="2">Uncharacterized protein</fullName>
    </submittedName>
</protein>
<keyword evidence="1" id="KW-0472">Membrane</keyword>
<keyword evidence="1" id="KW-0812">Transmembrane</keyword>
<dbReference type="EMBL" id="UOFR01000055">
    <property type="protein sequence ID" value="VAW97827.1"/>
    <property type="molecule type" value="Genomic_DNA"/>
</dbReference>
<feature type="transmembrane region" description="Helical" evidence="1">
    <location>
        <begin position="6"/>
        <end position="23"/>
    </location>
</feature>
<reference evidence="2" key="1">
    <citation type="submission" date="2018-06" db="EMBL/GenBank/DDBJ databases">
        <authorList>
            <person name="Zhirakovskaya E."/>
        </authorList>
    </citation>
    <scope>NUCLEOTIDE SEQUENCE</scope>
</reference>
<keyword evidence="1" id="KW-1133">Transmembrane helix</keyword>
<organism evidence="2">
    <name type="scientific">hydrothermal vent metagenome</name>
    <dbReference type="NCBI Taxonomy" id="652676"/>
    <lineage>
        <taxon>unclassified sequences</taxon>
        <taxon>metagenomes</taxon>
        <taxon>ecological metagenomes</taxon>
    </lineage>
</organism>